<comment type="caution">
    <text evidence="1">The sequence shown here is derived from an EMBL/GenBank/DDBJ whole genome shotgun (WGS) entry which is preliminary data.</text>
</comment>
<organism evidence="1 2">
    <name type="scientific">Aspergillus terreus</name>
    <dbReference type="NCBI Taxonomy" id="33178"/>
    <lineage>
        <taxon>Eukaryota</taxon>
        <taxon>Fungi</taxon>
        <taxon>Dikarya</taxon>
        <taxon>Ascomycota</taxon>
        <taxon>Pezizomycotina</taxon>
        <taxon>Eurotiomycetes</taxon>
        <taxon>Eurotiomycetidae</taxon>
        <taxon>Eurotiales</taxon>
        <taxon>Aspergillaceae</taxon>
        <taxon>Aspergillus</taxon>
        <taxon>Aspergillus subgen. Circumdati</taxon>
    </lineage>
</organism>
<evidence type="ECO:0000313" key="2">
    <source>
        <dbReference type="Proteomes" id="UP000452235"/>
    </source>
</evidence>
<evidence type="ECO:0000313" key="1">
    <source>
        <dbReference type="EMBL" id="GFF16729.1"/>
    </source>
</evidence>
<dbReference type="OrthoDB" id="2580323at2759"/>
<gene>
    <name evidence="1" type="ORF">ATEIFO6365_0006006600</name>
</gene>
<dbReference type="Proteomes" id="UP000452235">
    <property type="component" value="Unassembled WGS sequence"/>
</dbReference>
<reference evidence="1 2" key="1">
    <citation type="submission" date="2020-01" db="EMBL/GenBank/DDBJ databases">
        <title>Aspergillus terreus IFO 6365 whole genome shotgun sequence.</title>
        <authorList>
            <person name="Kanamasa S."/>
            <person name="Takahashi H."/>
        </authorList>
    </citation>
    <scope>NUCLEOTIDE SEQUENCE [LARGE SCALE GENOMIC DNA]</scope>
    <source>
        <strain evidence="1 2">IFO 6365</strain>
    </source>
</reference>
<accession>A0A5M3YW63</accession>
<keyword evidence="2" id="KW-1185">Reference proteome</keyword>
<name>A0A5M3YW63_ASPTE</name>
<dbReference type="AlphaFoldDB" id="A0A5M3YW63"/>
<sequence length="536" mass="58477">MYMLKPSILALATTALAQTSCLPAWSAHTCHLFSESMAYLDRIYDPAAGYVFDPSAAAAMRHDTRTSAWYAVGLLARNQGDDVDHAATIITNVIAAQFKDPNDQWYGDYQKYPEEPTVGTPAYQPIIYDTWDPNWRGFIGTAFIIALEEFAPLIPADVVQLMHASLYNNTVGDSYRVGGVDGDNLYPSYTNPALMRALVSSWTGHALSDANMTHAGETYAAEIISLFDRAHTLSEFNSATYTGVSLIALTTWAKYAPPHSVMRAKGREMLTATWSTIGDLYHAGLKNLAGPWDRAYGFDMRKYFGIMAAHIWTLVGKESAPVADKVYMMSHNADFAIGPLVAVLAGFHNGFVPQDVVGKLGSFPGEHVVEEEAYSVPYDFEPRQVRAWLGEEVSIGAESFNESVVGGPAINAETFNPAVVQWDTGDGVGWITLYATEQALDVGVAPGVLNLTYPRGTAESQFQFLVSPFARKKDVAGWDDLPGVKVSISGTVDLTPLVSYSASDATINDFMFWNFTHTMPANATSLPSISLTIEME</sequence>
<proteinExistence type="predicted"/>
<protein>
    <submittedName>
        <fullName evidence="1">Uncharacterized protein</fullName>
    </submittedName>
</protein>
<dbReference type="PANTHER" id="PTHR40616">
    <property type="entry name" value="LINALOOL DEHYDRATASE_ISOMERASE DOMAIN-CONTAINING PROTEIN"/>
    <property type="match status" value="1"/>
</dbReference>
<dbReference type="VEuPathDB" id="FungiDB:ATEG_02855"/>
<dbReference type="EMBL" id="BLJY01000006">
    <property type="protein sequence ID" value="GFF16729.1"/>
    <property type="molecule type" value="Genomic_DNA"/>
</dbReference>
<dbReference type="PANTHER" id="PTHR40616:SF1">
    <property type="entry name" value="LINALOOL DEHYDRATASE_ISOMERASE DOMAIN-CONTAINING PROTEIN"/>
    <property type="match status" value="1"/>
</dbReference>